<dbReference type="EMBL" id="ASPP01005678">
    <property type="protein sequence ID" value="ETO30088.1"/>
    <property type="molecule type" value="Genomic_DNA"/>
</dbReference>
<gene>
    <name evidence="2" type="ORF">RFI_07031</name>
</gene>
<feature type="compositionally biased region" description="Basic residues" evidence="1">
    <location>
        <begin position="1"/>
        <end position="11"/>
    </location>
</feature>
<comment type="caution">
    <text evidence="2">The sequence shown here is derived from an EMBL/GenBank/DDBJ whole genome shotgun (WGS) entry which is preliminary data.</text>
</comment>
<feature type="region of interest" description="Disordered" evidence="1">
    <location>
        <begin position="50"/>
        <end position="196"/>
    </location>
</feature>
<dbReference type="Proteomes" id="UP000023152">
    <property type="component" value="Unassembled WGS sequence"/>
</dbReference>
<proteinExistence type="predicted"/>
<sequence length="209" mass="23466">MYVGTKSHKNVKAAQPKPPTEVKEEVVKVENSAPCVRTGDDYYNKYLLVQVPEQQGPGHNNRKTENQKNNPNAAAFRQRFIFQDQVTSRVTAPDKVNDNNKSNTNDNAAPIENQTTSLNVPSDTDKEREEKKEESHKNLKRTLSQMRDDSSSNTVVNLIDDNDDPVSSSNKEQSDVNDAPSDAPEPNSANTPEKEDLFKYLALWTGIYD</sequence>
<reference evidence="2 3" key="1">
    <citation type="journal article" date="2013" name="Curr. Biol.">
        <title>The Genome of the Foraminiferan Reticulomyxa filosa.</title>
        <authorList>
            <person name="Glockner G."/>
            <person name="Hulsmann N."/>
            <person name="Schleicher M."/>
            <person name="Noegel A.A."/>
            <person name="Eichinger L."/>
            <person name="Gallinger C."/>
            <person name="Pawlowski J."/>
            <person name="Sierra R."/>
            <person name="Euteneuer U."/>
            <person name="Pillet L."/>
            <person name="Moustafa A."/>
            <person name="Platzer M."/>
            <person name="Groth M."/>
            <person name="Szafranski K."/>
            <person name="Schliwa M."/>
        </authorList>
    </citation>
    <scope>NUCLEOTIDE SEQUENCE [LARGE SCALE GENOMIC DNA]</scope>
</reference>
<evidence type="ECO:0000313" key="2">
    <source>
        <dbReference type="EMBL" id="ETO30088.1"/>
    </source>
</evidence>
<keyword evidence="3" id="KW-1185">Reference proteome</keyword>
<evidence type="ECO:0000256" key="1">
    <source>
        <dbReference type="SAM" id="MobiDB-lite"/>
    </source>
</evidence>
<dbReference type="AlphaFoldDB" id="X6NW26"/>
<accession>X6NW26</accession>
<feature type="compositionally biased region" description="Polar residues" evidence="1">
    <location>
        <begin position="112"/>
        <end position="122"/>
    </location>
</feature>
<feature type="compositionally biased region" description="Basic and acidic residues" evidence="1">
    <location>
        <begin position="123"/>
        <end position="137"/>
    </location>
</feature>
<evidence type="ECO:0000313" key="3">
    <source>
        <dbReference type="Proteomes" id="UP000023152"/>
    </source>
</evidence>
<protein>
    <submittedName>
        <fullName evidence="2">Uncharacterized protein</fullName>
    </submittedName>
</protein>
<name>X6NW26_RETFI</name>
<feature type="compositionally biased region" description="Polar residues" evidence="1">
    <location>
        <begin position="141"/>
        <end position="156"/>
    </location>
</feature>
<feature type="region of interest" description="Disordered" evidence="1">
    <location>
        <begin position="1"/>
        <end position="25"/>
    </location>
</feature>
<organism evidence="2 3">
    <name type="scientific">Reticulomyxa filosa</name>
    <dbReference type="NCBI Taxonomy" id="46433"/>
    <lineage>
        <taxon>Eukaryota</taxon>
        <taxon>Sar</taxon>
        <taxon>Rhizaria</taxon>
        <taxon>Retaria</taxon>
        <taxon>Foraminifera</taxon>
        <taxon>Monothalamids</taxon>
        <taxon>Reticulomyxidae</taxon>
        <taxon>Reticulomyxa</taxon>
    </lineage>
</organism>